<evidence type="ECO:0000313" key="2">
    <source>
        <dbReference type="EMBL" id="TCK00854.1"/>
    </source>
</evidence>
<reference evidence="2 3" key="1">
    <citation type="submission" date="2019-03" db="EMBL/GenBank/DDBJ databases">
        <title>Genomic Encyclopedia of Type Strains, Phase IV (KMG-IV): sequencing the most valuable type-strain genomes for metagenomic binning, comparative biology and taxonomic classification.</title>
        <authorList>
            <person name="Goeker M."/>
        </authorList>
    </citation>
    <scope>NUCLEOTIDE SEQUENCE [LARGE SCALE GENOMIC DNA]</scope>
    <source>
        <strain evidence="2 3">DSM 44684</strain>
    </source>
</reference>
<evidence type="ECO:0000313" key="3">
    <source>
        <dbReference type="Proteomes" id="UP000294856"/>
    </source>
</evidence>
<gene>
    <name evidence="2" type="ORF">DFR71_1867</name>
</gene>
<name>A0A4R1FZW4_9NOCA</name>
<feature type="region of interest" description="Disordered" evidence="1">
    <location>
        <begin position="1"/>
        <end position="87"/>
    </location>
</feature>
<keyword evidence="3" id="KW-1185">Reference proteome</keyword>
<proteinExistence type="predicted"/>
<organism evidence="2 3">
    <name type="scientific">Nocardia alba</name>
    <dbReference type="NCBI Taxonomy" id="225051"/>
    <lineage>
        <taxon>Bacteria</taxon>
        <taxon>Bacillati</taxon>
        <taxon>Actinomycetota</taxon>
        <taxon>Actinomycetes</taxon>
        <taxon>Mycobacteriales</taxon>
        <taxon>Nocardiaceae</taxon>
        <taxon>Nocardia</taxon>
    </lineage>
</organism>
<dbReference type="Proteomes" id="UP000294856">
    <property type="component" value="Unassembled WGS sequence"/>
</dbReference>
<dbReference type="AlphaFoldDB" id="A0A4R1FZW4"/>
<sequence length="87" mass="9803">MQQSVMVQCRRQRKVPGPLTTDQREGRAQCLGSTRGRAWPGAMGEHPGGQRNHQQQRDFRRSRHRAATDPVRGDRQPAHEYAAATTA</sequence>
<accession>A0A4R1FZW4</accession>
<dbReference type="STRING" id="1210063.GCA_001612665_04833"/>
<dbReference type="EMBL" id="SMFR01000001">
    <property type="protein sequence ID" value="TCK00854.1"/>
    <property type="molecule type" value="Genomic_DNA"/>
</dbReference>
<evidence type="ECO:0000256" key="1">
    <source>
        <dbReference type="SAM" id="MobiDB-lite"/>
    </source>
</evidence>
<protein>
    <submittedName>
        <fullName evidence="2">Uncharacterized protein</fullName>
    </submittedName>
</protein>
<comment type="caution">
    <text evidence="2">The sequence shown here is derived from an EMBL/GenBank/DDBJ whole genome shotgun (WGS) entry which is preliminary data.</text>
</comment>